<organism evidence="1 2">
    <name type="scientific">Vibrio maritimus</name>
    <dbReference type="NCBI Taxonomy" id="990268"/>
    <lineage>
        <taxon>Bacteria</taxon>
        <taxon>Pseudomonadati</taxon>
        <taxon>Pseudomonadota</taxon>
        <taxon>Gammaproteobacteria</taxon>
        <taxon>Vibrionales</taxon>
        <taxon>Vibrionaceae</taxon>
        <taxon>Vibrio</taxon>
    </lineage>
</organism>
<sequence>MHNDFRVMIAGASGLVGSKLLTFLEQTDHIESIYALCRSPLNHQHSKTTQIMDGALRVTQWDDNRPTPTLGFICLGTTLKKAGSKQALEKVDVDLVCDVAQTMKMVGVKRIAVVSSLGASARSLSHYLKCKGRVERRINQMGFEKVVFMRPGPLAGREEEIRSDEVFVQKLFTVLSPLMRGPLRTIAPIPADYVAKAMLYSVLEVSNAKSVAYNSANMRDLLNGYTK</sequence>
<dbReference type="OrthoDB" id="9798632at2"/>
<dbReference type="InterPro" id="IPR036291">
    <property type="entry name" value="NAD(P)-bd_dom_sf"/>
</dbReference>
<dbReference type="Gene3D" id="3.40.50.720">
    <property type="entry name" value="NAD(P)-binding Rossmann-like Domain"/>
    <property type="match status" value="1"/>
</dbReference>
<name>A0A090RU55_9VIBR</name>
<evidence type="ECO:0000313" key="2">
    <source>
        <dbReference type="Proteomes" id="UP000029228"/>
    </source>
</evidence>
<reference evidence="1 2" key="2">
    <citation type="submission" date="2014-09" db="EMBL/GenBank/DDBJ databases">
        <authorList>
            <consortium name="NBRP consortium"/>
            <person name="Sawabe T."/>
            <person name="Meirelles P."/>
            <person name="Nakanishi M."/>
            <person name="Sayaka M."/>
            <person name="Hattori M."/>
            <person name="Ohkuma M."/>
        </authorList>
    </citation>
    <scope>NUCLEOTIDE SEQUENCE [LARGE SCALE GENOMIC DNA]</scope>
    <source>
        <strain evidence="2">JCM19235</strain>
    </source>
</reference>
<dbReference type="SUPFAM" id="SSF51735">
    <property type="entry name" value="NAD(P)-binding Rossmann-fold domains"/>
    <property type="match status" value="1"/>
</dbReference>
<dbReference type="InterPro" id="IPR014843">
    <property type="entry name" value="Him1/Fmp52"/>
</dbReference>
<gene>
    <name evidence="1" type="ORF">JCM19235_2363</name>
</gene>
<dbReference type="AlphaFoldDB" id="A0A090RU55"/>
<evidence type="ECO:0000313" key="1">
    <source>
        <dbReference type="EMBL" id="GAL18940.1"/>
    </source>
</evidence>
<dbReference type="STRING" id="990268.JCM19235_2363"/>
<proteinExistence type="predicted"/>
<keyword evidence="2" id="KW-1185">Reference proteome</keyword>
<dbReference type="Proteomes" id="UP000029228">
    <property type="component" value="Unassembled WGS sequence"/>
</dbReference>
<comment type="caution">
    <text evidence="1">The sequence shown here is derived from an EMBL/GenBank/DDBJ whole genome shotgun (WGS) entry which is preliminary data.</text>
</comment>
<accession>A0A090RU55</accession>
<dbReference type="PANTHER" id="PTHR14097">
    <property type="entry name" value="OXIDOREDUCTASE HTATIP2"/>
    <property type="match status" value="1"/>
</dbReference>
<dbReference type="Pfam" id="PF08732">
    <property type="entry name" value="HIM1"/>
    <property type="match status" value="1"/>
</dbReference>
<protein>
    <submittedName>
        <fullName evidence="1">Predicted nucleoside-diphosphate-sugar epimerases</fullName>
    </submittedName>
</protein>
<dbReference type="EMBL" id="BBMR01000003">
    <property type="protein sequence ID" value="GAL18940.1"/>
    <property type="molecule type" value="Genomic_DNA"/>
</dbReference>
<reference evidence="1 2" key="1">
    <citation type="submission" date="2014-09" db="EMBL/GenBank/DDBJ databases">
        <title>Vibrio maritimus JCM 19235. (C45) whole genome shotgun sequence.</title>
        <authorList>
            <person name="Sawabe T."/>
            <person name="Meirelles P."/>
            <person name="Nakanishi M."/>
            <person name="Sayaka M."/>
            <person name="Hattori M."/>
            <person name="Ohkuma M."/>
        </authorList>
    </citation>
    <scope>NUCLEOTIDE SEQUENCE [LARGE SCALE GENOMIC DNA]</scope>
    <source>
        <strain evidence="2">JCM19235</strain>
    </source>
</reference>
<dbReference type="PANTHER" id="PTHR14097:SF7">
    <property type="entry name" value="OXIDOREDUCTASE HTATIP2"/>
    <property type="match status" value="1"/>
</dbReference>